<evidence type="ECO:0000256" key="5">
    <source>
        <dbReference type="RuleBase" id="RU003832"/>
    </source>
</evidence>
<keyword evidence="4 5" id="KW-0808">Transferase</keyword>
<dbReference type="STRING" id="106004.A0A1Y2EKW4"/>
<keyword evidence="5" id="KW-0812">Transmembrane</keyword>
<dbReference type="Pfam" id="PF00852">
    <property type="entry name" value="Glyco_transf_10"/>
    <property type="match status" value="1"/>
</dbReference>
<evidence type="ECO:0000256" key="2">
    <source>
        <dbReference type="ARBA" id="ARBA00008919"/>
    </source>
</evidence>
<keyword evidence="9" id="KW-1185">Reference proteome</keyword>
<dbReference type="PANTHER" id="PTHR11929">
    <property type="entry name" value="ALPHA- 1,3 -FUCOSYLTRANSFERASE"/>
    <property type="match status" value="1"/>
</dbReference>
<dbReference type="EMBL" id="MCGR01000053">
    <property type="protein sequence ID" value="ORY72193.1"/>
    <property type="molecule type" value="Genomic_DNA"/>
</dbReference>
<dbReference type="GO" id="GO:0008417">
    <property type="term" value="F:fucosyltransferase activity"/>
    <property type="evidence" value="ECO:0007669"/>
    <property type="project" value="InterPro"/>
</dbReference>
<keyword evidence="3 5" id="KW-0328">Glycosyltransferase</keyword>
<dbReference type="InterPro" id="IPR038577">
    <property type="entry name" value="GT10-like_C_sf"/>
</dbReference>
<feature type="transmembrane region" description="Helical" evidence="5">
    <location>
        <begin position="45"/>
        <end position="63"/>
    </location>
</feature>
<feature type="compositionally biased region" description="Gly residues" evidence="6">
    <location>
        <begin position="70"/>
        <end position="82"/>
    </location>
</feature>
<keyword evidence="5" id="KW-1133">Transmembrane helix</keyword>
<reference evidence="8 9" key="1">
    <citation type="submission" date="2016-07" db="EMBL/GenBank/DDBJ databases">
        <title>Pervasive Adenine N6-methylation of Active Genes in Fungi.</title>
        <authorList>
            <consortium name="DOE Joint Genome Institute"/>
            <person name="Mondo S.J."/>
            <person name="Dannebaum R.O."/>
            <person name="Kuo R.C."/>
            <person name="Labutti K."/>
            <person name="Haridas S."/>
            <person name="Kuo A."/>
            <person name="Salamov A."/>
            <person name="Ahrendt S.R."/>
            <person name="Lipzen A."/>
            <person name="Sullivan W."/>
            <person name="Andreopoulos W.B."/>
            <person name="Clum A."/>
            <person name="Lindquist E."/>
            <person name="Daum C."/>
            <person name="Ramamoorthy G.K."/>
            <person name="Gryganskyi A."/>
            <person name="Culley D."/>
            <person name="Magnuson J.K."/>
            <person name="James T.Y."/>
            <person name="O'Malley M.A."/>
            <person name="Stajich J.E."/>
            <person name="Spatafora J.W."/>
            <person name="Visel A."/>
            <person name="Grigoriev I.V."/>
        </authorList>
    </citation>
    <scope>NUCLEOTIDE SEQUENCE [LARGE SCALE GENOMIC DNA]</scope>
    <source>
        <strain evidence="8 9">62-1032</strain>
    </source>
</reference>
<name>A0A1Y2EKW4_9BASI</name>
<dbReference type="InterPro" id="IPR055270">
    <property type="entry name" value="Glyco_tran_10_C"/>
</dbReference>
<accession>A0A1Y2EKW4</accession>
<comment type="pathway">
    <text evidence="1">Protein modification; protein glycosylation.</text>
</comment>
<dbReference type="GO" id="GO:0032580">
    <property type="term" value="C:Golgi cisterna membrane"/>
    <property type="evidence" value="ECO:0007669"/>
    <property type="project" value="UniProtKB-SubCell"/>
</dbReference>
<organism evidence="8 9">
    <name type="scientific">Leucosporidium creatinivorum</name>
    <dbReference type="NCBI Taxonomy" id="106004"/>
    <lineage>
        <taxon>Eukaryota</taxon>
        <taxon>Fungi</taxon>
        <taxon>Dikarya</taxon>
        <taxon>Basidiomycota</taxon>
        <taxon>Pucciniomycotina</taxon>
        <taxon>Microbotryomycetes</taxon>
        <taxon>Leucosporidiales</taxon>
        <taxon>Leucosporidium</taxon>
    </lineage>
</organism>
<keyword evidence="5" id="KW-0333">Golgi apparatus</keyword>
<sequence length="478" mass="52850">MAPIALQDFTYNRVPDPDASDVEAGPATSSGRDEQREERARRWHLALAFGLGVLFSAACYVLWHLSSSSGTGGAGARAGGAGDALEVEGDTTSTSTSTSSTAAPTSSTSPADKPFLLHFHGEPSINKHSPISSPDCPIPVHYIEDESAADGVVFNSDSYEGINQGERDQRRIDRPWQKQVIWGSESAPNRAGLERYFKSIKEDGTSDLYDADMTYRLNGSVPGTYAYGYMDFTNMPVSYEDKRQDKIAAAFVSNCHPKNARNLILDALMELLPSQVDSFGTCKNNADAEQSLRDIGHWEQAGTSPTRWNIKITTLSYYKFSIALENSNDLDYVTEKVNRAVDKLLSASRTRLRPHRLRRPDYAKRFYPSPNAAINVADYLSPDLTALSNTDSEAPEKLSDEDKAGLARLAERLKFLASDEGRDDYDSMLAWKNDEKWKTESPFGKIVELSKGPYDRDCKLAGVLRGLDWAKSTWTPPK</sequence>
<dbReference type="InterPro" id="IPR001503">
    <property type="entry name" value="Glyco_trans_10"/>
</dbReference>
<dbReference type="InParanoid" id="A0A1Y2EKW4"/>
<dbReference type="AlphaFoldDB" id="A0A1Y2EKW4"/>
<dbReference type="OrthoDB" id="427096at2759"/>
<protein>
    <recommendedName>
        <fullName evidence="5">Fucosyltransferase</fullName>
        <ecNumber evidence="5">2.4.1.-</ecNumber>
    </recommendedName>
</protein>
<feature type="domain" description="Fucosyltransferase C-terminal" evidence="7">
    <location>
        <begin position="243"/>
        <end position="343"/>
    </location>
</feature>
<dbReference type="EC" id="2.4.1.-" evidence="5"/>
<dbReference type="Gene3D" id="3.40.50.11660">
    <property type="entry name" value="Glycosyl transferase family 10, C-terminal domain"/>
    <property type="match status" value="1"/>
</dbReference>
<feature type="region of interest" description="Disordered" evidence="6">
    <location>
        <begin position="70"/>
        <end position="119"/>
    </location>
</feature>
<feature type="region of interest" description="Disordered" evidence="6">
    <location>
        <begin position="1"/>
        <end position="36"/>
    </location>
</feature>
<evidence type="ECO:0000259" key="7">
    <source>
        <dbReference type="Pfam" id="PF00852"/>
    </source>
</evidence>
<dbReference type="Proteomes" id="UP000193467">
    <property type="component" value="Unassembled WGS sequence"/>
</dbReference>
<evidence type="ECO:0000313" key="8">
    <source>
        <dbReference type="EMBL" id="ORY72193.1"/>
    </source>
</evidence>
<comment type="subcellular location">
    <subcellularLocation>
        <location evidence="5">Golgi apparatus</location>
        <location evidence="5">Golgi stack membrane</location>
        <topology evidence="5">Single-pass type II membrane protein</topology>
    </subcellularLocation>
</comment>
<evidence type="ECO:0000256" key="3">
    <source>
        <dbReference type="ARBA" id="ARBA00022676"/>
    </source>
</evidence>
<comment type="similarity">
    <text evidence="2 5">Belongs to the glycosyltransferase 10 family.</text>
</comment>
<comment type="caution">
    <text evidence="8">The sequence shown here is derived from an EMBL/GenBank/DDBJ whole genome shotgun (WGS) entry which is preliminary data.</text>
</comment>
<dbReference type="PANTHER" id="PTHR11929:SF220">
    <property type="entry name" value="FUCOSYLTRANSFERASE"/>
    <property type="match status" value="1"/>
</dbReference>
<proteinExistence type="inferred from homology"/>
<gene>
    <name evidence="8" type="ORF">BCR35DRAFT_334070</name>
</gene>
<keyword evidence="5" id="KW-0472">Membrane</keyword>
<evidence type="ECO:0000313" key="9">
    <source>
        <dbReference type="Proteomes" id="UP000193467"/>
    </source>
</evidence>
<feature type="compositionally biased region" description="Low complexity" evidence="6">
    <location>
        <begin position="91"/>
        <end position="111"/>
    </location>
</feature>
<evidence type="ECO:0000256" key="4">
    <source>
        <dbReference type="ARBA" id="ARBA00022679"/>
    </source>
</evidence>
<evidence type="ECO:0000256" key="6">
    <source>
        <dbReference type="SAM" id="MobiDB-lite"/>
    </source>
</evidence>
<dbReference type="UniPathway" id="UPA00378"/>
<dbReference type="SUPFAM" id="SSF53756">
    <property type="entry name" value="UDP-Glycosyltransferase/glycogen phosphorylase"/>
    <property type="match status" value="1"/>
</dbReference>
<evidence type="ECO:0000256" key="1">
    <source>
        <dbReference type="ARBA" id="ARBA00004922"/>
    </source>
</evidence>